<comment type="caution">
    <text evidence="3">The sequence shown here is derived from an EMBL/GenBank/DDBJ whole genome shotgun (WGS) entry which is preliminary data.</text>
</comment>
<proteinExistence type="predicted"/>
<dbReference type="InterPro" id="IPR013320">
    <property type="entry name" value="ConA-like_dom_sf"/>
</dbReference>
<accession>A0ABQ9G8U5</accession>
<keyword evidence="4" id="KW-1185">Reference proteome</keyword>
<feature type="domain" description="SPRY" evidence="2">
    <location>
        <begin position="131"/>
        <end position="170"/>
    </location>
</feature>
<sequence>MPFTKRGGREVKERKATTSYQSTWGCTQPSKALCQLTPRERAQAACHSVGLNYLASSPSLSSLRVIAAIHQGETVPVSLACPWFSVLRHTSPQRMSRSPWSSSRSSSSNYSSASKPAPRPVAKAVVDFLPSRQPTWPVGERIRVILDCDDNTLSFEKNYEFLGVAFRARSQDFLMWELCWTMPLVGWFSLGSPISPALSFRCCSITSITAMGSQHLSPGKRWLHYSVLQGTGISCEIHPITPHPAILQSMNGTTSEDLAMRVAQRGRSGRNLQYLEGREEGRSGGIGRDDICWALWLTLTTPEAAGGGRRAALRGLLEAAEEVEGLLVYGDPPELDGIVVCRWDFRGHQRRGAGELTPPLGGGAYLVIRGFMDPYLERRSATTSLRSCAREDSDFLLAGPSLIPAVAGRAVPPAQVQTSRCASWRGESLLRRLTGALSKVFEQTQGRKRESFSRLRIARVLFCRRARRLCRPGSCSDVISTCLARWVMEGSRLRGGESNSRVSWTVIAPLFWEHAQAILSKGLVLSTVVVSTGDVPYPSQGVLRLREVEVFPFGGDLQVLGAATANKYPSRHRVRSRGQAGC</sequence>
<dbReference type="InterPro" id="IPR003877">
    <property type="entry name" value="SPRY_dom"/>
</dbReference>
<feature type="compositionally biased region" description="Low complexity" evidence="1">
    <location>
        <begin position="93"/>
        <end position="116"/>
    </location>
</feature>
<feature type="region of interest" description="Disordered" evidence="1">
    <location>
        <begin position="93"/>
        <end position="117"/>
    </location>
</feature>
<name>A0ABQ9G8U5_9NEOP</name>
<evidence type="ECO:0000259" key="2">
    <source>
        <dbReference type="Pfam" id="PF00622"/>
    </source>
</evidence>
<organism evidence="3 4">
    <name type="scientific">Dryococelus australis</name>
    <dbReference type="NCBI Taxonomy" id="614101"/>
    <lineage>
        <taxon>Eukaryota</taxon>
        <taxon>Metazoa</taxon>
        <taxon>Ecdysozoa</taxon>
        <taxon>Arthropoda</taxon>
        <taxon>Hexapoda</taxon>
        <taxon>Insecta</taxon>
        <taxon>Pterygota</taxon>
        <taxon>Neoptera</taxon>
        <taxon>Polyneoptera</taxon>
        <taxon>Phasmatodea</taxon>
        <taxon>Verophasmatodea</taxon>
        <taxon>Anareolatae</taxon>
        <taxon>Phasmatidae</taxon>
        <taxon>Eurycanthinae</taxon>
        <taxon>Dryococelus</taxon>
    </lineage>
</organism>
<dbReference type="InterPro" id="IPR043136">
    <property type="entry name" value="B30.2/SPRY_sf"/>
</dbReference>
<dbReference type="EMBL" id="JARBHB010000015">
    <property type="protein sequence ID" value="KAJ8867956.1"/>
    <property type="molecule type" value="Genomic_DNA"/>
</dbReference>
<protein>
    <recommendedName>
        <fullName evidence="2">SPRY domain-containing protein</fullName>
    </recommendedName>
</protein>
<dbReference type="Proteomes" id="UP001159363">
    <property type="component" value="Chromosome 14"/>
</dbReference>
<evidence type="ECO:0000256" key="1">
    <source>
        <dbReference type="SAM" id="MobiDB-lite"/>
    </source>
</evidence>
<dbReference type="SUPFAM" id="SSF49899">
    <property type="entry name" value="Concanavalin A-like lectins/glucanases"/>
    <property type="match status" value="1"/>
</dbReference>
<reference evidence="3 4" key="1">
    <citation type="submission" date="2023-02" db="EMBL/GenBank/DDBJ databases">
        <title>LHISI_Scaffold_Assembly.</title>
        <authorList>
            <person name="Stuart O.P."/>
            <person name="Cleave R."/>
            <person name="Magrath M.J.L."/>
            <person name="Mikheyev A.S."/>
        </authorList>
    </citation>
    <scope>NUCLEOTIDE SEQUENCE [LARGE SCALE GENOMIC DNA]</scope>
    <source>
        <strain evidence="3">Daus_M_001</strain>
        <tissue evidence="3">Leg muscle</tissue>
    </source>
</reference>
<gene>
    <name evidence="3" type="ORF">PR048_031765</name>
</gene>
<evidence type="ECO:0000313" key="3">
    <source>
        <dbReference type="EMBL" id="KAJ8867956.1"/>
    </source>
</evidence>
<dbReference type="Gene3D" id="2.60.120.920">
    <property type="match status" value="1"/>
</dbReference>
<dbReference type="Pfam" id="PF00622">
    <property type="entry name" value="SPRY"/>
    <property type="match status" value="1"/>
</dbReference>
<evidence type="ECO:0000313" key="4">
    <source>
        <dbReference type="Proteomes" id="UP001159363"/>
    </source>
</evidence>